<reference evidence="2" key="1">
    <citation type="journal article" date="2019" name="Int. J. Syst. Evol. Microbiol.">
        <title>The Global Catalogue of Microorganisms (GCM) 10K type strain sequencing project: providing services to taxonomists for standard genome sequencing and annotation.</title>
        <authorList>
            <consortium name="The Broad Institute Genomics Platform"/>
            <consortium name="The Broad Institute Genome Sequencing Center for Infectious Disease"/>
            <person name="Wu L."/>
            <person name="Ma J."/>
        </authorList>
    </citation>
    <scope>NUCLEOTIDE SEQUENCE [LARGE SCALE GENOMIC DNA]</scope>
    <source>
        <strain evidence="2">JCM 17069</strain>
    </source>
</reference>
<name>A0ABP7VUT0_9FLAO</name>
<organism evidence="1 2">
    <name type="scientific">Flavobacterium cheonanense</name>
    <dbReference type="NCBI Taxonomy" id="706183"/>
    <lineage>
        <taxon>Bacteria</taxon>
        <taxon>Pseudomonadati</taxon>
        <taxon>Bacteroidota</taxon>
        <taxon>Flavobacteriia</taxon>
        <taxon>Flavobacteriales</taxon>
        <taxon>Flavobacteriaceae</taxon>
        <taxon>Flavobacterium</taxon>
    </lineage>
</organism>
<evidence type="ECO:0000313" key="2">
    <source>
        <dbReference type="Proteomes" id="UP001500367"/>
    </source>
</evidence>
<comment type="caution">
    <text evidence="1">The sequence shown here is derived from an EMBL/GenBank/DDBJ whole genome shotgun (WGS) entry which is preliminary data.</text>
</comment>
<dbReference type="RefSeq" id="WP_344816555.1">
    <property type="nucleotide sequence ID" value="NZ_BAABCT010000005.1"/>
</dbReference>
<evidence type="ECO:0000313" key="1">
    <source>
        <dbReference type="EMBL" id="GAA4074328.1"/>
    </source>
</evidence>
<dbReference type="Proteomes" id="UP001500367">
    <property type="component" value="Unassembled WGS sequence"/>
</dbReference>
<protein>
    <submittedName>
        <fullName evidence="1">Uncharacterized protein</fullName>
    </submittedName>
</protein>
<sequence>MSNLVKVGTTMAGTYEQICNSGFLAQFPDSEFRNESRLTGFGDVYIKSELVDQFNQLKEQMLEQNGSFPIL</sequence>
<gene>
    <name evidence="1" type="ORF">GCM10022389_19840</name>
</gene>
<keyword evidence="2" id="KW-1185">Reference proteome</keyword>
<proteinExistence type="predicted"/>
<dbReference type="EMBL" id="BAABCT010000005">
    <property type="protein sequence ID" value="GAA4074328.1"/>
    <property type="molecule type" value="Genomic_DNA"/>
</dbReference>
<accession>A0ABP7VUT0</accession>